<dbReference type="Pfam" id="PF00651">
    <property type="entry name" value="BTB"/>
    <property type="match status" value="1"/>
</dbReference>
<gene>
    <name evidence="3" type="ORF">X975_07839</name>
</gene>
<sequence>MGEYKFYFLVILASFLFIHHTLRELNTDKNGNKMSEQPDYEFQNPNSSWKPTSALNVESLLNLSSDMKAIFKKGNLSDIVLVCENLEIPAHKLILFARSPVFTRMFTEGTENRILISDVNQSAAEQLVLFMYTGRINELSYSTASDLYAAADKYAILELKAICRQAIISLLTISTATEALILADTHNDSEMKMRITSYIFSNIKEIKETEKWTVFLKEHSKLGTEVLSFIINHLI</sequence>
<dbReference type="PANTHER" id="PTHR24413">
    <property type="entry name" value="SPECKLE-TYPE POZ PROTEIN"/>
    <property type="match status" value="1"/>
</dbReference>
<dbReference type="OMA" id="ECIPIQG"/>
<feature type="non-terminal residue" evidence="3">
    <location>
        <position position="235"/>
    </location>
</feature>
<keyword evidence="4" id="KW-1185">Reference proteome</keyword>
<organism evidence="3 4">
    <name type="scientific">Stegodyphus mimosarum</name>
    <name type="common">African social velvet spider</name>
    <dbReference type="NCBI Taxonomy" id="407821"/>
    <lineage>
        <taxon>Eukaryota</taxon>
        <taxon>Metazoa</taxon>
        <taxon>Ecdysozoa</taxon>
        <taxon>Arthropoda</taxon>
        <taxon>Chelicerata</taxon>
        <taxon>Arachnida</taxon>
        <taxon>Araneae</taxon>
        <taxon>Araneomorphae</taxon>
        <taxon>Entelegynae</taxon>
        <taxon>Eresoidea</taxon>
        <taxon>Eresidae</taxon>
        <taxon>Stegodyphus</taxon>
    </lineage>
</organism>
<evidence type="ECO:0000313" key="3">
    <source>
        <dbReference type="EMBL" id="KFM74044.1"/>
    </source>
</evidence>
<protein>
    <submittedName>
        <fullName evidence="3">Protein roadkill</fullName>
    </submittedName>
</protein>
<dbReference type="Gene3D" id="3.30.710.10">
    <property type="entry name" value="Potassium Channel Kv1.1, Chain A"/>
    <property type="match status" value="1"/>
</dbReference>
<dbReference type="STRING" id="407821.A0A087U9K5"/>
<feature type="chain" id="PRO_5001830328" evidence="1">
    <location>
        <begin position="24"/>
        <end position="235"/>
    </location>
</feature>
<proteinExistence type="predicted"/>
<name>A0A087U9K5_STEMI</name>
<reference evidence="3 4" key="1">
    <citation type="submission" date="2013-11" db="EMBL/GenBank/DDBJ databases">
        <title>Genome sequencing of Stegodyphus mimosarum.</title>
        <authorList>
            <person name="Bechsgaard J."/>
        </authorList>
    </citation>
    <scope>NUCLEOTIDE SEQUENCE [LARGE SCALE GENOMIC DNA]</scope>
</reference>
<feature type="signal peptide" evidence="1">
    <location>
        <begin position="1"/>
        <end position="23"/>
    </location>
</feature>
<dbReference type="Proteomes" id="UP000054359">
    <property type="component" value="Unassembled WGS sequence"/>
</dbReference>
<evidence type="ECO:0000256" key="1">
    <source>
        <dbReference type="SAM" id="SignalP"/>
    </source>
</evidence>
<evidence type="ECO:0000259" key="2">
    <source>
        <dbReference type="PROSITE" id="PS50097"/>
    </source>
</evidence>
<keyword evidence="1" id="KW-0732">Signal</keyword>
<dbReference type="PROSITE" id="PS50097">
    <property type="entry name" value="BTB"/>
    <property type="match status" value="1"/>
</dbReference>
<feature type="domain" description="BTB" evidence="2">
    <location>
        <begin position="77"/>
        <end position="140"/>
    </location>
</feature>
<evidence type="ECO:0000313" key="4">
    <source>
        <dbReference type="Proteomes" id="UP000054359"/>
    </source>
</evidence>
<accession>A0A087U9K5</accession>
<dbReference type="SUPFAM" id="SSF54695">
    <property type="entry name" value="POZ domain"/>
    <property type="match status" value="1"/>
</dbReference>
<dbReference type="Gene3D" id="1.25.40.420">
    <property type="match status" value="1"/>
</dbReference>
<dbReference type="InterPro" id="IPR011333">
    <property type="entry name" value="SKP1/BTB/POZ_sf"/>
</dbReference>
<dbReference type="SMART" id="SM00225">
    <property type="entry name" value="BTB"/>
    <property type="match status" value="1"/>
</dbReference>
<dbReference type="AlphaFoldDB" id="A0A087U9K5"/>
<dbReference type="InterPro" id="IPR000210">
    <property type="entry name" value="BTB/POZ_dom"/>
</dbReference>
<dbReference type="OrthoDB" id="6435723at2759"/>
<dbReference type="EMBL" id="KK118861">
    <property type="protein sequence ID" value="KFM74044.1"/>
    <property type="molecule type" value="Genomic_DNA"/>
</dbReference>